<sequence>MENELKPAAIERPTRTVYVNIFANGHADWFDTEAEARAGLNARALKIAVPVTFEV</sequence>
<organism evidence="1 2">
    <name type="scientific">Caballeronia novacaledonica</name>
    <dbReference type="NCBI Taxonomy" id="1544861"/>
    <lineage>
        <taxon>Bacteria</taxon>
        <taxon>Pseudomonadati</taxon>
        <taxon>Pseudomonadota</taxon>
        <taxon>Betaproteobacteria</taxon>
        <taxon>Burkholderiales</taxon>
        <taxon>Burkholderiaceae</taxon>
        <taxon>Caballeronia</taxon>
    </lineage>
</organism>
<comment type="caution">
    <text evidence="1">The sequence shown here is derived from an EMBL/GenBank/DDBJ whole genome shotgun (WGS) entry which is preliminary data.</text>
</comment>
<gene>
    <name evidence="1" type="ORF">CBA19CS22_38105</name>
</gene>
<evidence type="ECO:0000313" key="2">
    <source>
        <dbReference type="Proteomes" id="UP001055013"/>
    </source>
</evidence>
<reference evidence="1" key="1">
    <citation type="submission" date="2021-09" db="EMBL/GenBank/DDBJ databases">
        <title>Isolation and characterization of 3-chlorobenzoate degrading bacteria from soils in Shizuoka.</title>
        <authorList>
            <person name="Ifat A."/>
            <person name="Ogawa N."/>
            <person name="Kimbara K."/>
            <person name="Moriuchi R."/>
            <person name="Dohra H."/>
            <person name="Shintani M."/>
        </authorList>
    </citation>
    <scope>NUCLEOTIDE SEQUENCE</scope>
    <source>
        <strain evidence="1">19CS2-2</strain>
    </source>
</reference>
<protein>
    <submittedName>
        <fullName evidence="1">Uncharacterized protein</fullName>
    </submittedName>
</protein>
<dbReference type="EMBL" id="BPUR01000041">
    <property type="protein sequence ID" value="GJH22485.1"/>
    <property type="molecule type" value="Genomic_DNA"/>
</dbReference>
<keyword evidence="2" id="KW-1185">Reference proteome</keyword>
<dbReference type="Proteomes" id="UP001055013">
    <property type="component" value="Unassembled WGS sequence"/>
</dbReference>
<name>A0ACB5R6K3_9BURK</name>
<evidence type="ECO:0000313" key="1">
    <source>
        <dbReference type="EMBL" id="GJH22485.1"/>
    </source>
</evidence>
<accession>A0ACB5R6K3</accession>
<proteinExistence type="predicted"/>